<feature type="non-terminal residue" evidence="2">
    <location>
        <position position="116"/>
    </location>
</feature>
<gene>
    <name evidence="2" type="ORF">RJ640_000322</name>
</gene>
<name>A0AA88UKB8_9ASTE</name>
<protein>
    <submittedName>
        <fullName evidence="2">Uncharacterized protein</fullName>
    </submittedName>
</protein>
<feature type="non-terminal residue" evidence="2">
    <location>
        <position position="1"/>
    </location>
</feature>
<organism evidence="2 3">
    <name type="scientific">Escallonia rubra</name>
    <dbReference type="NCBI Taxonomy" id="112253"/>
    <lineage>
        <taxon>Eukaryota</taxon>
        <taxon>Viridiplantae</taxon>
        <taxon>Streptophyta</taxon>
        <taxon>Embryophyta</taxon>
        <taxon>Tracheophyta</taxon>
        <taxon>Spermatophyta</taxon>
        <taxon>Magnoliopsida</taxon>
        <taxon>eudicotyledons</taxon>
        <taxon>Gunneridae</taxon>
        <taxon>Pentapetalae</taxon>
        <taxon>asterids</taxon>
        <taxon>campanulids</taxon>
        <taxon>Escalloniales</taxon>
        <taxon>Escalloniaceae</taxon>
        <taxon>Escallonia</taxon>
    </lineage>
</organism>
<accession>A0AA88UKB8</accession>
<comment type="caution">
    <text evidence="2">The sequence shown here is derived from an EMBL/GenBank/DDBJ whole genome shotgun (WGS) entry which is preliminary data.</text>
</comment>
<evidence type="ECO:0000313" key="2">
    <source>
        <dbReference type="EMBL" id="KAK2988335.1"/>
    </source>
</evidence>
<dbReference type="Proteomes" id="UP001187471">
    <property type="component" value="Unassembled WGS sequence"/>
</dbReference>
<evidence type="ECO:0000256" key="1">
    <source>
        <dbReference type="SAM" id="MobiDB-lite"/>
    </source>
</evidence>
<sequence length="116" mass="12803">EQLNSRISTVDGYLSTQQIVQGVGQLNNMAPTRYDYYGNQQSMQGLGQMNSVAPIHDGHYLAQQTSPGLGQLPFRPQTVQSCFNIQDSLQDMDQSNVGPRQLPGTTSTHLQLKHLS</sequence>
<feature type="region of interest" description="Disordered" evidence="1">
    <location>
        <begin position="92"/>
        <end position="116"/>
    </location>
</feature>
<proteinExistence type="predicted"/>
<feature type="compositionally biased region" description="Polar residues" evidence="1">
    <location>
        <begin position="92"/>
        <end position="110"/>
    </location>
</feature>
<evidence type="ECO:0000313" key="3">
    <source>
        <dbReference type="Proteomes" id="UP001187471"/>
    </source>
</evidence>
<reference evidence="2" key="1">
    <citation type="submission" date="2022-12" db="EMBL/GenBank/DDBJ databases">
        <title>Draft genome assemblies for two species of Escallonia (Escalloniales).</title>
        <authorList>
            <person name="Chanderbali A."/>
            <person name="Dervinis C."/>
            <person name="Anghel I."/>
            <person name="Soltis D."/>
            <person name="Soltis P."/>
            <person name="Zapata F."/>
        </authorList>
    </citation>
    <scope>NUCLEOTIDE SEQUENCE</scope>
    <source>
        <strain evidence="2">UCBG92.1500</strain>
        <tissue evidence="2">Leaf</tissue>
    </source>
</reference>
<dbReference type="EMBL" id="JAVXUO010000884">
    <property type="protein sequence ID" value="KAK2988335.1"/>
    <property type="molecule type" value="Genomic_DNA"/>
</dbReference>
<keyword evidence="3" id="KW-1185">Reference proteome</keyword>
<dbReference type="AlphaFoldDB" id="A0AA88UKB8"/>